<accession>A0A3E2GUP7</accession>
<dbReference type="Proteomes" id="UP000258309">
    <property type="component" value="Unassembled WGS sequence"/>
</dbReference>
<dbReference type="OMA" id="TDNQTMY"/>
<reference evidence="1 2" key="1">
    <citation type="submission" date="2018-05" db="EMBL/GenBank/DDBJ databases">
        <title>Draft genome sequence of Scytalidium lignicola DSM 105466, a ubiquitous saprotrophic fungus.</title>
        <authorList>
            <person name="Buettner E."/>
            <person name="Gebauer A.M."/>
            <person name="Hofrichter M."/>
            <person name="Liers C."/>
            <person name="Kellner H."/>
        </authorList>
    </citation>
    <scope>NUCLEOTIDE SEQUENCE [LARGE SCALE GENOMIC DNA]</scope>
    <source>
        <strain evidence="1 2">DSM 105466</strain>
    </source>
</reference>
<dbReference type="SUPFAM" id="SSF48230">
    <property type="entry name" value="Chondroitin AC/alginate lyase"/>
    <property type="match status" value="1"/>
</dbReference>
<comment type="caution">
    <text evidence="1">The sequence shown here is derived from an EMBL/GenBank/DDBJ whole genome shotgun (WGS) entry which is preliminary data.</text>
</comment>
<dbReference type="AlphaFoldDB" id="A0A3E2GUP7"/>
<proteinExistence type="predicted"/>
<feature type="non-terminal residue" evidence="1">
    <location>
        <position position="1"/>
    </location>
</feature>
<sequence length="318" mass="35333">MKTGVKFRLDPWYPAFKSMSLDPLASSSYTMLGPLTFATRNATGSSPGKKQISYDSVAAVLNALMYYITDDEAYVKKATEILTGWANTLQILNGTDAQLTAGLYRPQFVNAAEIIRATYSGFANDAVAYAAISISCKLGLGWYNEGLNLYTHFGCANLSGTINPFGQNSESGRDQGHTQLGLGNMAELCQTAYNQGDGQYFDMLRDRLLVGYEYTAKYNLGDDVPYDPGFYRCGANLVGSPWEHISNTSRGQFSPVYEIAYGHLHQLQFKAMPWTRKVLEKVLLETNNTVNNVGDQAVYRTLRFRRLPGNVTAESWWN</sequence>
<organism evidence="1 2">
    <name type="scientific">Scytalidium lignicola</name>
    <name type="common">Hyphomycete</name>
    <dbReference type="NCBI Taxonomy" id="5539"/>
    <lineage>
        <taxon>Eukaryota</taxon>
        <taxon>Fungi</taxon>
        <taxon>Dikarya</taxon>
        <taxon>Ascomycota</taxon>
        <taxon>Pezizomycotina</taxon>
        <taxon>Leotiomycetes</taxon>
        <taxon>Leotiomycetes incertae sedis</taxon>
        <taxon>Scytalidium</taxon>
    </lineage>
</organism>
<evidence type="ECO:0000313" key="1">
    <source>
        <dbReference type="EMBL" id="RFU24816.1"/>
    </source>
</evidence>
<gene>
    <name evidence="1" type="ORF">B7463_g11524</name>
</gene>
<evidence type="ECO:0000313" key="2">
    <source>
        <dbReference type="Proteomes" id="UP000258309"/>
    </source>
</evidence>
<dbReference type="EMBL" id="NCSJ02000399">
    <property type="protein sequence ID" value="RFU24816.1"/>
    <property type="molecule type" value="Genomic_DNA"/>
</dbReference>
<keyword evidence="2" id="KW-1185">Reference proteome</keyword>
<dbReference type="STRING" id="5539.A0A3E2GUP7"/>
<dbReference type="Gene3D" id="1.50.10.100">
    <property type="entry name" value="Chondroitin AC/alginate lyase"/>
    <property type="match status" value="1"/>
</dbReference>
<dbReference type="InterPro" id="IPR008929">
    <property type="entry name" value="Chondroitin_lyas"/>
</dbReference>
<dbReference type="OrthoDB" id="5280547at2759"/>
<name>A0A3E2GUP7_SCYLI</name>
<evidence type="ECO:0008006" key="3">
    <source>
        <dbReference type="Google" id="ProtNLM"/>
    </source>
</evidence>
<protein>
    <recommendedName>
        <fullName evidence="3">Alginate lyase domain-containing protein</fullName>
    </recommendedName>
</protein>
<feature type="non-terminal residue" evidence="1">
    <location>
        <position position="318"/>
    </location>
</feature>